<keyword evidence="4 8" id="KW-0677">Repeat</keyword>
<dbReference type="SUPFAM" id="SSF46548">
    <property type="entry name" value="alpha-helical ferredoxin"/>
    <property type="match status" value="1"/>
</dbReference>
<evidence type="ECO:0000313" key="10">
    <source>
        <dbReference type="EMBL" id="KZE73360.1"/>
    </source>
</evidence>
<dbReference type="GO" id="GO:0051539">
    <property type="term" value="F:4 iron, 4 sulfur cluster binding"/>
    <property type="evidence" value="ECO:0007669"/>
    <property type="project" value="UniProtKB-KW"/>
</dbReference>
<dbReference type="InterPro" id="IPR017900">
    <property type="entry name" value="4Fe4S_Fe_S_CS"/>
</dbReference>
<feature type="binding site" evidence="8">
    <location>
        <position position="388"/>
    </location>
    <ligand>
        <name>[4Fe-4S] cluster</name>
        <dbReference type="ChEBI" id="CHEBI:49883"/>
        <label>2</label>
    </ligand>
</feature>
<evidence type="ECO:0000256" key="6">
    <source>
        <dbReference type="ARBA" id="ARBA00023004"/>
    </source>
</evidence>
<dbReference type="PANTHER" id="PTHR43034">
    <property type="entry name" value="ION-TRANSLOCATING OXIDOREDUCTASE COMPLEX SUBUNIT C"/>
    <property type="match status" value="1"/>
</dbReference>
<dbReference type="GO" id="GO:0022900">
    <property type="term" value="P:electron transport chain"/>
    <property type="evidence" value="ECO:0007669"/>
    <property type="project" value="UniProtKB-UniRule"/>
</dbReference>
<dbReference type="GO" id="GO:0005886">
    <property type="term" value="C:plasma membrane"/>
    <property type="evidence" value="ECO:0007669"/>
    <property type="project" value="UniProtKB-SubCell"/>
</dbReference>
<keyword evidence="7 8" id="KW-0411">Iron-sulfur</keyword>
<dbReference type="Gene3D" id="3.40.50.11540">
    <property type="entry name" value="NADH-ubiquinone oxidoreductase 51kDa subunit"/>
    <property type="match status" value="1"/>
</dbReference>
<dbReference type="GO" id="GO:0046872">
    <property type="term" value="F:metal ion binding"/>
    <property type="evidence" value="ECO:0007669"/>
    <property type="project" value="UniProtKB-KW"/>
</dbReference>
<dbReference type="SUPFAM" id="SSF142019">
    <property type="entry name" value="Nqo1 FMN-binding domain-like"/>
    <property type="match status" value="1"/>
</dbReference>
<evidence type="ECO:0000256" key="2">
    <source>
        <dbReference type="ARBA" id="ARBA00022485"/>
    </source>
</evidence>
<evidence type="ECO:0000313" key="11">
    <source>
        <dbReference type="Proteomes" id="UP000076630"/>
    </source>
</evidence>
<dbReference type="NCBIfam" id="TIGR01945">
    <property type="entry name" value="rnfC"/>
    <property type="match status" value="1"/>
</dbReference>
<keyword evidence="6 8" id="KW-0408">Iron</keyword>
<accession>A0A163UIA3</accession>
<feature type="binding site" evidence="8">
    <location>
        <position position="398"/>
    </location>
    <ligand>
        <name>[4Fe-4S] cluster</name>
        <dbReference type="ChEBI" id="CHEBI:49883"/>
        <label>1</label>
    </ligand>
</feature>
<evidence type="ECO:0000256" key="7">
    <source>
        <dbReference type="ARBA" id="ARBA00023014"/>
    </source>
</evidence>
<keyword evidence="2 8" id="KW-0004">4Fe-4S</keyword>
<keyword evidence="8" id="KW-1278">Translocase</keyword>
<dbReference type="PROSITE" id="PS51379">
    <property type="entry name" value="4FE4S_FER_2"/>
    <property type="match status" value="2"/>
</dbReference>
<reference evidence="10 11" key="1">
    <citation type="submission" date="2016-01" db="EMBL/GenBank/DDBJ databases">
        <title>Whole genome sequencing of Myroides marinus L41.</title>
        <authorList>
            <person name="Hong K.W."/>
        </authorList>
    </citation>
    <scope>NUCLEOTIDE SEQUENCE [LARGE SCALE GENOMIC DNA]</scope>
    <source>
        <strain evidence="10 11">L41</strain>
    </source>
</reference>
<dbReference type="Gene3D" id="3.30.70.20">
    <property type="match status" value="1"/>
</dbReference>
<dbReference type="NCBIfam" id="NF003454">
    <property type="entry name" value="PRK05035.1"/>
    <property type="match status" value="1"/>
</dbReference>
<evidence type="ECO:0000259" key="9">
    <source>
        <dbReference type="PROSITE" id="PS51379"/>
    </source>
</evidence>
<comment type="cofactor">
    <cofactor evidence="8">
        <name>[4Fe-4S] cluster</name>
        <dbReference type="ChEBI" id="CHEBI:49883"/>
    </cofactor>
    <text evidence="8">Binds 2 [4Fe-4S] clusters per subunit.</text>
</comment>
<dbReference type="Pfam" id="PF12838">
    <property type="entry name" value="Fer4_7"/>
    <property type="match status" value="1"/>
</dbReference>
<keyword evidence="8" id="KW-0472">Membrane</keyword>
<dbReference type="InterPro" id="IPR017896">
    <property type="entry name" value="4Fe4S_Fe-S-bd"/>
</dbReference>
<proteinExistence type="inferred from homology"/>
<dbReference type="Pfam" id="PF01512">
    <property type="entry name" value="Complex1_51K"/>
    <property type="match status" value="1"/>
</dbReference>
<dbReference type="Proteomes" id="UP000076630">
    <property type="component" value="Unassembled WGS sequence"/>
</dbReference>
<comment type="subunit">
    <text evidence="8">The complex is composed of six subunits: RnfA, RnfB, RnfC, RnfD, RnfE and RnfG.</text>
</comment>
<dbReference type="PANTHER" id="PTHR43034:SF2">
    <property type="entry name" value="ION-TRANSLOCATING OXIDOREDUCTASE COMPLEX SUBUNIT C"/>
    <property type="match status" value="1"/>
</dbReference>
<feature type="domain" description="4Fe-4S ferredoxin-type" evidence="9">
    <location>
        <begin position="379"/>
        <end position="408"/>
    </location>
</feature>
<comment type="similarity">
    <text evidence="8">Belongs to the 4Fe4S bacterial-type ferredoxin family. RnfC subfamily.</text>
</comment>
<comment type="subcellular location">
    <subcellularLocation>
        <location evidence="8">Cell membrane</location>
        <topology evidence="8">Peripheral membrane protein</topology>
    </subcellularLocation>
</comment>
<feature type="domain" description="4Fe-4S ferredoxin-type" evidence="9">
    <location>
        <begin position="340"/>
        <end position="369"/>
    </location>
</feature>
<keyword evidence="5 8" id="KW-0249">Electron transport</keyword>
<dbReference type="InterPro" id="IPR026902">
    <property type="entry name" value="RnfC_N"/>
</dbReference>
<feature type="binding site" evidence="8">
    <location>
        <position position="352"/>
    </location>
    <ligand>
        <name>[4Fe-4S] cluster</name>
        <dbReference type="ChEBI" id="CHEBI:49883"/>
        <label>1</label>
    </ligand>
</feature>
<keyword evidence="1 8" id="KW-0813">Transport</keyword>
<dbReference type="InterPro" id="IPR011538">
    <property type="entry name" value="Nuo51_FMN-bd"/>
</dbReference>
<evidence type="ECO:0000256" key="4">
    <source>
        <dbReference type="ARBA" id="ARBA00022737"/>
    </source>
</evidence>
<name>A0A163UIA3_9FLAO</name>
<evidence type="ECO:0000256" key="5">
    <source>
        <dbReference type="ARBA" id="ARBA00022982"/>
    </source>
</evidence>
<dbReference type="InterPro" id="IPR037225">
    <property type="entry name" value="Nuo51_FMN-bd_sf"/>
</dbReference>
<dbReference type="OrthoDB" id="9767754at2"/>
<feature type="binding site" evidence="8">
    <location>
        <position position="355"/>
    </location>
    <ligand>
        <name>[4Fe-4S] cluster</name>
        <dbReference type="ChEBI" id="CHEBI:49883"/>
        <label>1</label>
    </ligand>
</feature>
<keyword evidence="8" id="KW-1003">Cell membrane</keyword>
<dbReference type="SUPFAM" id="SSF142984">
    <property type="entry name" value="Nqo1 middle domain-like"/>
    <property type="match status" value="1"/>
</dbReference>
<dbReference type="PROSITE" id="PS00198">
    <property type="entry name" value="4FE4S_FER_1"/>
    <property type="match status" value="2"/>
</dbReference>
<dbReference type="RefSeq" id="WP_038988199.1">
    <property type="nucleotide sequence ID" value="NZ_JWJO01000084.1"/>
</dbReference>
<feature type="binding site" evidence="8">
    <location>
        <position position="391"/>
    </location>
    <ligand>
        <name>[4Fe-4S] cluster</name>
        <dbReference type="ChEBI" id="CHEBI:49883"/>
        <label>2</label>
    </ligand>
</feature>
<comment type="caution">
    <text evidence="10">The sequence shown here is derived from an EMBL/GenBank/DDBJ whole genome shotgun (WGS) entry which is preliminary data.</text>
</comment>
<evidence type="ECO:0000256" key="1">
    <source>
        <dbReference type="ARBA" id="ARBA00022448"/>
    </source>
</evidence>
<protein>
    <recommendedName>
        <fullName evidence="8">Ion-translocating oxidoreductase complex subunit C</fullName>
        <ecNumber evidence="8">7.-.-.-</ecNumber>
    </recommendedName>
    <alternativeName>
        <fullName evidence="8">Rnf electron transport complex subunit C</fullName>
    </alternativeName>
</protein>
<dbReference type="HAMAP" id="MF_00461">
    <property type="entry name" value="RsxC_RnfC"/>
    <property type="match status" value="1"/>
</dbReference>
<sequence length="419" mass="46871">MLLIPSLKKYTKKSPIQVISEAEDYYIPLSSYRGNMNSIVKEGEKVKKYQLLAQCDGVFATKAHAPISGIVKGIFHLNDSQFLHIQNDFQDREISIDCLSIDNINQDQFAEILLEYGIEGAGGSRFPTTLKYRENSNKIRTLIFNGVECEPYLSADYVLMQYQTKEIIEVAAFIKKIIGAEQLVFAIEKQNKELKKQLESVAKEKGINIKVQLLPNSYPQGGELQLIKAITGMELKKGSIPAQYGILVNNIGTLWAMYKAIFEGKPNIERIITISGNRCFNPGNFRVKIGTPIAHILRETNNVWNSEEQIIVLGGAMMGKVISSKFIPINKGSGGLLVMQKNNLETNNCIKCGLCIDVCPQKLMPLEFARFNLIDDIESLANYHLQDCIECGACAYICPSQIPLIENILDGKKKLINSH</sequence>
<dbReference type="GO" id="GO:0009055">
    <property type="term" value="F:electron transfer activity"/>
    <property type="evidence" value="ECO:0007669"/>
    <property type="project" value="InterPro"/>
</dbReference>
<feature type="binding site" evidence="8">
    <location>
        <position position="359"/>
    </location>
    <ligand>
        <name>[4Fe-4S] cluster</name>
        <dbReference type="ChEBI" id="CHEBI:49883"/>
        <label>2</label>
    </ligand>
</feature>
<dbReference type="InterPro" id="IPR010208">
    <property type="entry name" value="Ion_transpt_RnfC/RsxC"/>
</dbReference>
<keyword evidence="3 8" id="KW-0479">Metal-binding</keyword>
<comment type="function">
    <text evidence="8">Part of a membrane-bound complex that couples electron transfer with translocation of ions across the membrane.</text>
</comment>
<dbReference type="Pfam" id="PF13375">
    <property type="entry name" value="RnfC_N"/>
    <property type="match status" value="1"/>
</dbReference>
<organism evidence="10 11">
    <name type="scientific">Myroides marinus</name>
    <dbReference type="NCBI Taxonomy" id="703342"/>
    <lineage>
        <taxon>Bacteria</taxon>
        <taxon>Pseudomonadati</taxon>
        <taxon>Bacteroidota</taxon>
        <taxon>Flavobacteriia</taxon>
        <taxon>Flavobacteriales</taxon>
        <taxon>Flavobacteriaceae</taxon>
        <taxon>Myroides</taxon>
    </lineage>
</organism>
<keyword evidence="11" id="KW-1185">Reference proteome</keyword>
<dbReference type="EC" id="7.-.-.-" evidence="8"/>
<feature type="binding site" evidence="8">
    <location>
        <position position="394"/>
    </location>
    <ligand>
        <name>[4Fe-4S] cluster</name>
        <dbReference type="ChEBI" id="CHEBI:49883"/>
        <label>2</label>
    </ligand>
</feature>
<evidence type="ECO:0000256" key="8">
    <source>
        <dbReference type="HAMAP-Rule" id="MF_00461"/>
    </source>
</evidence>
<dbReference type="AlphaFoldDB" id="A0A163UIA3"/>
<dbReference type="EMBL" id="LQNU01000112">
    <property type="protein sequence ID" value="KZE73360.1"/>
    <property type="molecule type" value="Genomic_DNA"/>
</dbReference>
<evidence type="ECO:0000256" key="3">
    <source>
        <dbReference type="ARBA" id="ARBA00022723"/>
    </source>
</evidence>
<gene>
    <name evidence="8" type="primary">rnfC</name>
    <name evidence="10" type="ORF">AV926_18425</name>
</gene>
<feature type="binding site" evidence="8">
    <location>
        <position position="349"/>
    </location>
    <ligand>
        <name>[4Fe-4S] cluster</name>
        <dbReference type="ChEBI" id="CHEBI:49883"/>
        <label>1</label>
    </ligand>
</feature>